<feature type="compositionally biased region" description="Low complexity" evidence="9">
    <location>
        <begin position="74"/>
        <end position="88"/>
    </location>
</feature>
<evidence type="ECO:0000259" key="10">
    <source>
        <dbReference type="PROSITE" id="PS51032"/>
    </source>
</evidence>
<dbReference type="EMBL" id="CAADRP010000001">
    <property type="protein sequence ID" value="VFU20272.1"/>
    <property type="molecule type" value="Genomic_DNA"/>
</dbReference>
<dbReference type="FunFam" id="3.30.730.10:FF:000001">
    <property type="entry name" value="Ethylene-responsive transcription factor 2"/>
    <property type="match status" value="1"/>
</dbReference>
<name>A0A6N2JXT6_SALVM</name>
<comment type="similarity">
    <text evidence="8">Belongs to the AP2/ERF transcription factor family. ERF subfamily.</text>
</comment>
<dbReference type="GO" id="GO:0006950">
    <property type="term" value="P:response to stress"/>
    <property type="evidence" value="ECO:0007669"/>
    <property type="project" value="UniProtKB-ARBA"/>
</dbReference>
<dbReference type="GO" id="GO:0000976">
    <property type="term" value="F:transcription cis-regulatory region binding"/>
    <property type="evidence" value="ECO:0007669"/>
    <property type="project" value="UniProtKB-ARBA"/>
</dbReference>
<dbReference type="GO" id="GO:0005634">
    <property type="term" value="C:nucleus"/>
    <property type="evidence" value="ECO:0007669"/>
    <property type="project" value="UniProtKB-SubCell"/>
</dbReference>
<sequence length="287" mass="31430">MESFDEASALELIREHLLTDFASMDSIITDLDDLCSTTSSSSSGSIKTESRELGPLDQSVRPQPILQSQSSIESKPQTSPKSPSTLSQRKPSMIKNIAIPPPATLNMAPQVAQPVVRRADASGEQERHYRGVRRRPWGKYAAEIRDPNKKGARVWLGTFDTAIEAAKAYDSAAFRLRGSKAILNFPLEAGKSNSQQPEQFMGTSGKKRKIEEIESSMESTCSMITTKVVKRESSSPETEVKAAATEPLTPSSWKGFWDGEVTGIFNVPPLSPLSPHPSFGYSRLMVV</sequence>
<keyword evidence="2" id="KW-0936">Ethylene signaling pathway</keyword>
<dbReference type="InterPro" id="IPR016177">
    <property type="entry name" value="DNA-bd_dom_sf"/>
</dbReference>
<dbReference type="AlphaFoldDB" id="A0A6N2JXT6"/>
<evidence type="ECO:0000256" key="8">
    <source>
        <dbReference type="ARBA" id="ARBA00024343"/>
    </source>
</evidence>
<feature type="compositionally biased region" description="Low complexity" evidence="9">
    <location>
        <begin position="36"/>
        <end position="47"/>
    </location>
</feature>
<keyword evidence="7" id="KW-0539">Nucleus</keyword>
<dbReference type="SUPFAM" id="SSF54171">
    <property type="entry name" value="DNA-binding domain"/>
    <property type="match status" value="1"/>
</dbReference>
<dbReference type="InterPro" id="IPR044808">
    <property type="entry name" value="ERF_plant"/>
</dbReference>
<evidence type="ECO:0000256" key="1">
    <source>
        <dbReference type="ARBA" id="ARBA00004123"/>
    </source>
</evidence>
<feature type="region of interest" description="Disordered" evidence="9">
    <location>
        <begin position="35"/>
        <end position="93"/>
    </location>
</feature>
<evidence type="ECO:0000256" key="2">
    <source>
        <dbReference type="ARBA" id="ARBA00022745"/>
    </source>
</evidence>
<dbReference type="GO" id="GO:0003700">
    <property type="term" value="F:DNA-binding transcription factor activity"/>
    <property type="evidence" value="ECO:0007669"/>
    <property type="project" value="InterPro"/>
</dbReference>
<dbReference type="CDD" id="cd00018">
    <property type="entry name" value="AP2"/>
    <property type="match status" value="1"/>
</dbReference>
<dbReference type="GO" id="GO:0009873">
    <property type="term" value="P:ethylene-activated signaling pathway"/>
    <property type="evidence" value="ECO:0007669"/>
    <property type="project" value="UniProtKB-KW"/>
</dbReference>
<accession>A0A6N2JXT6</accession>
<keyword evidence="4" id="KW-0238">DNA-binding</keyword>
<evidence type="ECO:0000256" key="3">
    <source>
        <dbReference type="ARBA" id="ARBA00023015"/>
    </source>
</evidence>
<dbReference type="InterPro" id="IPR001471">
    <property type="entry name" value="AP2/ERF_dom"/>
</dbReference>
<dbReference type="PROSITE" id="PS51032">
    <property type="entry name" value="AP2_ERF"/>
    <property type="match status" value="1"/>
</dbReference>
<gene>
    <name evidence="11" type="ORF">SVIM_LOCUS4316</name>
</gene>
<reference evidence="11" key="1">
    <citation type="submission" date="2019-03" db="EMBL/GenBank/DDBJ databases">
        <authorList>
            <person name="Mank J."/>
            <person name="Almeida P."/>
        </authorList>
    </citation>
    <scope>NUCLEOTIDE SEQUENCE</scope>
    <source>
        <strain evidence="11">78183</strain>
    </source>
</reference>
<evidence type="ECO:0000256" key="7">
    <source>
        <dbReference type="ARBA" id="ARBA00023242"/>
    </source>
</evidence>
<evidence type="ECO:0000256" key="4">
    <source>
        <dbReference type="ARBA" id="ARBA00023125"/>
    </source>
</evidence>
<evidence type="ECO:0000313" key="11">
    <source>
        <dbReference type="EMBL" id="VFU20272.1"/>
    </source>
</evidence>
<evidence type="ECO:0000256" key="6">
    <source>
        <dbReference type="ARBA" id="ARBA00023163"/>
    </source>
</evidence>
<evidence type="ECO:0000256" key="5">
    <source>
        <dbReference type="ARBA" id="ARBA00023159"/>
    </source>
</evidence>
<protein>
    <recommendedName>
        <fullName evidence="10">AP2/ERF domain-containing protein</fullName>
    </recommendedName>
</protein>
<keyword evidence="6" id="KW-0804">Transcription</keyword>
<comment type="subcellular location">
    <subcellularLocation>
        <location evidence="1">Nucleus</location>
    </subcellularLocation>
</comment>
<dbReference type="PANTHER" id="PTHR31190">
    <property type="entry name" value="DNA-BINDING DOMAIN"/>
    <property type="match status" value="1"/>
</dbReference>
<dbReference type="InterPro" id="IPR036955">
    <property type="entry name" value="AP2/ERF_dom_sf"/>
</dbReference>
<keyword evidence="5" id="KW-0010">Activator</keyword>
<dbReference type="PRINTS" id="PR00367">
    <property type="entry name" value="ETHRSPELEMNT"/>
</dbReference>
<dbReference type="Gene3D" id="3.30.730.10">
    <property type="entry name" value="AP2/ERF domain"/>
    <property type="match status" value="1"/>
</dbReference>
<proteinExistence type="inferred from homology"/>
<dbReference type="Pfam" id="PF00847">
    <property type="entry name" value="AP2"/>
    <property type="match status" value="1"/>
</dbReference>
<dbReference type="SMART" id="SM00380">
    <property type="entry name" value="AP2"/>
    <property type="match status" value="1"/>
</dbReference>
<organism evidence="11">
    <name type="scientific">Salix viminalis</name>
    <name type="common">Common osier</name>
    <name type="synonym">Basket willow</name>
    <dbReference type="NCBI Taxonomy" id="40686"/>
    <lineage>
        <taxon>Eukaryota</taxon>
        <taxon>Viridiplantae</taxon>
        <taxon>Streptophyta</taxon>
        <taxon>Embryophyta</taxon>
        <taxon>Tracheophyta</taxon>
        <taxon>Spermatophyta</taxon>
        <taxon>Magnoliopsida</taxon>
        <taxon>eudicotyledons</taxon>
        <taxon>Gunneridae</taxon>
        <taxon>Pentapetalae</taxon>
        <taxon>rosids</taxon>
        <taxon>fabids</taxon>
        <taxon>Malpighiales</taxon>
        <taxon>Salicaceae</taxon>
        <taxon>Saliceae</taxon>
        <taxon>Salix</taxon>
    </lineage>
</organism>
<keyword evidence="3" id="KW-0805">Transcription regulation</keyword>
<feature type="domain" description="AP2/ERF" evidence="10">
    <location>
        <begin position="128"/>
        <end position="186"/>
    </location>
</feature>
<dbReference type="PANTHER" id="PTHR31190:SF499">
    <property type="entry name" value="ETHYLENE-RESPONSIVE TRANSCRIPTION FACTOR ERF105"/>
    <property type="match status" value="1"/>
</dbReference>
<evidence type="ECO:0000256" key="9">
    <source>
        <dbReference type="SAM" id="MobiDB-lite"/>
    </source>
</evidence>